<gene>
    <name evidence="1" type="ORF">NDN08_004880</name>
</gene>
<organism evidence="1 2">
    <name type="scientific">Rhodosorus marinus</name>
    <dbReference type="NCBI Taxonomy" id="101924"/>
    <lineage>
        <taxon>Eukaryota</taxon>
        <taxon>Rhodophyta</taxon>
        <taxon>Stylonematophyceae</taxon>
        <taxon>Stylonematales</taxon>
        <taxon>Stylonemataceae</taxon>
        <taxon>Rhodosorus</taxon>
    </lineage>
</organism>
<name>A0AAV8UHM1_9RHOD</name>
<reference evidence="1 2" key="1">
    <citation type="journal article" date="2023" name="Nat. Commun.">
        <title>Origin of minicircular mitochondrial genomes in red algae.</title>
        <authorList>
            <person name="Lee Y."/>
            <person name="Cho C.H."/>
            <person name="Lee Y.M."/>
            <person name="Park S.I."/>
            <person name="Yang J.H."/>
            <person name="West J.A."/>
            <person name="Bhattacharya D."/>
            <person name="Yoon H.S."/>
        </authorList>
    </citation>
    <scope>NUCLEOTIDE SEQUENCE [LARGE SCALE GENOMIC DNA]</scope>
    <source>
        <strain evidence="1 2">CCMP1338</strain>
        <tissue evidence="1">Whole cell</tissue>
    </source>
</reference>
<proteinExistence type="predicted"/>
<comment type="caution">
    <text evidence="1">The sequence shown here is derived from an EMBL/GenBank/DDBJ whole genome shotgun (WGS) entry which is preliminary data.</text>
</comment>
<sequence>MLITVSVKAQTCLDAAKDSGRLIEVVDESTLRLGFEGRTVVTVGIRAQPDRDPMCVRLTFTARDSAGLVSIRAGLFGTRELISAPVKYRNRRNVAKHLQKKGLPADTLVQRLSMVICQDEIAADDRGCCGDSRLYLVTNAIIKNGDSRNVKAEPVADGEVCTNGVAQGSDVTVCKVPIQCSCDTFTQCSFQPDPSADPLCVSRDKFSDIVCSNEVSFLESDTGLCTCTCSARDRCIINSLPGVPDTAFPVCAGTQDLCSKNTGVEVGYRLASGECACCDLSKDQCIDISQCKTIDQYREDNSCENAVVGGSSGPGMCDCVDK</sequence>
<keyword evidence="2" id="KW-1185">Reference proteome</keyword>
<dbReference type="EMBL" id="JAMWBK010000012">
    <property type="protein sequence ID" value="KAJ8901018.1"/>
    <property type="molecule type" value="Genomic_DNA"/>
</dbReference>
<accession>A0AAV8UHM1</accession>
<dbReference type="AlphaFoldDB" id="A0AAV8UHM1"/>
<evidence type="ECO:0000313" key="2">
    <source>
        <dbReference type="Proteomes" id="UP001157974"/>
    </source>
</evidence>
<protein>
    <submittedName>
        <fullName evidence="1">Uncharacterized protein</fullName>
    </submittedName>
</protein>
<evidence type="ECO:0000313" key="1">
    <source>
        <dbReference type="EMBL" id="KAJ8901018.1"/>
    </source>
</evidence>
<dbReference type="Proteomes" id="UP001157974">
    <property type="component" value="Unassembled WGS sequence"/>
</dbReference>